<evidence type="ECO:0000313" key="2">
    <source>
        <dbReference type="EMBL" id="OAE22746.1"/>
    </source>
</evidence>
<reference evidence="2" key="1">
    <citation type="submission" date="2016-03" db="EMBL/GenBank/DDBJ databases">
        <title>Mechanisms controlling the formation of the plant cell surface in tip-growing cells are functionally conserved among land plants.</title>
        <authorList>
            <person name="Honkanen S."/>
            <person name="Jones V.A."/>
            <person name="Morieri G."/>
            <person name="Champion C."/>
            <person name="Hetherington A.J."/>
            <person name="Kelly S."/>
            <person name="Saint-Marcoux D."/>
            <person name="Proust H."/>
            <person name="Prescott H."/>
            <person name="Dolan L."/>
        </authorList>
    </citation>
    <scope>NUCLEOTIDE SEQUENCE [LARGE SCALE GENOMIC DNA]</scope>
    <source>
        <tissue evidence="2">Whole gametophyte</tissue>
    </source>
</reference>
<proteinExistence type="predicted"/>
<dbReference type="Proteomes" id="UP000077202">
    <property type="component" value="Unassembled WGS sequence"/>
</dbReference>
<gene>
    <name evidence="2" type="ORF">AXG93_2035s1280</name>
</gene>
<dbReference type="AlphaFoldDB" id="A0A176VSD1"/>
<protein>
    <recommendedName>
        <fullName evidence="4">CCHC-type domain-containing protein</fullName>
    </recommendedName>
</protein>
<evidence type="ECO:0000313" key="3">
    <source>
        <dbReference type="Proteomes" id="UP000077202"/>
    </source>
</evidence>
<evidence type="ECO:0000256" key="1">
    <source>
        <dbReference type="SAM" id="MobiDB-lite"/>
    </source>
</evidence>
<feature type="region of interest" description="Disordered" evidence="1">
    <location>
        <begin position="90"/>
        <end position="115"/>
    </location>
</feature>
<sequence length="229" mass="25749">MVIMHRARFQYQPFLGKRKQDAYEWIEDFIDIAQANVEDAIKLSTLAGLLREEARPCSGFSDSSSSSDSSSDFEAFSSLDKGFDKWKKKKQSTKKSKSASSKEDKSSKKFSTSKGLSGCGLIRKEKKGLDGKMNDLANQLKVLSVHFAGLPSNRMKPPISQAHVWCVRCKQLGHAPNECSTWHPQVQMPDEELVDQYGLSLGEHVEFFYEEASNLVYQVSTGTHNLHHL</sequence>
<organism evidence="2 3">
    <name type="scientific">Marchantia polymorpha subsp. ruderalis</name>
    <dbReference type="NCBI Taxonomy" id="1480154"/>
    <lineage>
        <taxon>Eukaryota</taxon>
        <taxon>Viridiplantae</taxon>
        <taxon>Streptophyta</taxon>
        <taxon>Embryophyta</taxon>
        <taxon>Marchantiophyta</taxon>
        <taxon>Marchantiopsida</taxon>
        <taxon>Marchantiidae</taxon>
        <taxon>Marchantiales</taxon>
        <taxon>Marchantiaceae</taxon>
        <taxon>Marchantia</taxon>
    </lineage>
</organism>
<keyword evidence="3" id="KW-1185">Reference proteome</keyword>
<name>A0A176VSD1_MARPO</name>
<dbReference type="EMBL" id="LVLJ01003074">
    <property type="protein sequence ID" value="OAE22746.1"/>
    <property type="molecule type" value="Genomic_DNA"/>
</dbReference>
<accession>A0A176VSD1</accession>
<comment type="caution">
    <text evidence="2">The sequence shown here is derived from an EMBL/GenBank/DDBJ whole genome shotgun (WGS) entry which is preliminary data.</text>
</comment>
<evidence type="ECO:0008006" key="4">
    <source>
        <dbReference type="Google" id="ProtNLM"/>
    </source>
</evidence>